<name>B4I4Q6_DROSE</name>
<accession>B4I4Q6</accession>
<keyword evidence="2" id="KW-0472">Membrane</keyword>
<evidence type="ECO:0000256" key="1">
    <source>
        <dbReference type="SAM" id="MobiDB-lite"/>
    </source>
</evidence>
<dbReference type="OrthoDB" id="7871419at2759"/>
<proteinExistence type="predicted"/>
<dbReference type="KEGG" id="dse:6614217"/>
<dbReference type="STRING" id="7238.B4I4Q6"/>
<dbReference type="Proteomes" id="UP000001292">
    <property type="component" value="Unassembled WGS sequence"/>
</dbReference>
<organism evidence="4">
    <name type="scientific">Drosophila sechellia</name>
    <name type="common">Fruit fly</name>
    <dbReference type="NCBI Taxonomy" id="7238"/>
    <lineage>
        <taxon>Eukaryota</taxon>
        <taxon>Metazoa</taxon>
        <taxon>Ecdysozoa</taxon>
        <taxon>Arthropoda</taxon>
        <taxon>Hexapoda</taxon>
        <taxon>Insecta</taxon>
        <taxon>Pterygota</taxon>
        <taxon>Neoptera</taxon>
        <taxon>Endopterygota</taxon>
        <taxon>Diptera</taxon>
        <taxon>Brachycera</taxon>
        <taxon>Muscomorpha</taxon>
        <taxon>Ephydroidea</taxon>
        <taxon>Drosophilidae</taxon>
        <taxon>Drosophila</taxon>
        <taxon>Sophophora</taxon>
    </lineage>
</organism>
<dbReference type="EMBL" id="CH480821">
    <property type="protein sequence ID" value="EDW55199.1"/>
    <property type="molecule type" value="Genomic_DNA"/>
</dbReference>
<keyword evidence="2" id="KW-0812">Transmembrane</keyword>
<evidence type="ECO:0000313" key="3">
    <source>
        <dbReference type="EMBL" id="EDW55199.1"/>
    </source>
</evidence>
<keyword evidence="4" id="KW-1185">Reference proteome</keyword>
<dbReference type="AlphaFoldDB" id="B4I4Q6"/>
<gene>
    <name evidence="3" type="primary">Dsec\GM10500</name>
    <name evidence="3" type="ORF">Dsec_GM10500</name>
</gene>
<dbReference type="HOGENOM" id="CLU_1505054_0_0_1"/>
<protein>
    <submittedName>
        <fullName evidence="3">GM10500</fullName>
    </submittedName>
</protein>
<evidence type="ECO:0000256" key="2">
    <source>
        <dbReference type="SAM" id="Phobius"/>
    </source>
</evidence>
<sequence length="188" mass="21767">MDISKVESQTPAGERRSASPDYLRTLLQDILCFLVLLSVALLIVAGILFVVEDVSRLQQQHQHQQYPHHHHHRHMRPDLIANDLKGSPIEEAPREQGQVFRPHTWIRFFNCRNKVPQHQQEEVEREAGQFDPPKQDDQAQQVPLYAVPTYHPAIEHLPLRSGGDYIDEAINKNPNPELHHFLPNNIMI</sequence>
<reference evidence="3 4" key="1">
    <citation type="journal article" date="2007" name="Nature">
        <title>Evolution of genes and genomes on the Drosophila phylogeny.</title>
        <authorList>
            <consortium name="Drosophila 12 Genomes Consortium"/>
            <person name="Clark A.G."/>
            <person name="Eisen M.B."/>
            <person name="Smith D.R."/>
            <person name="Bergman C.M."/>
            <person name="Oliver B."/>
            <person name="Markow T.A."/>
            <person name="Kaufman T.C."/>
            <person name="Kellis M."/>
            <person name="Gelbart W."/>
            <person name="Iyer V.N."/>
            <person name="Pollard D.A."/>
            <person name="Sackton T.B."/>
            <person name="Larracuente A.M."/>
            <person name="Singh N.D."/>
            <person name="Abad J.P."/>
            <person name="Abt D.N."/>
            <person name="Adryan B."/>
            <person name="Aguade M."/>
            <person name="Akashi H."/>
            <person name="Anderson W.W."/>
            <person name="Aquadro C.F."/>
            <person name="Ardell D.H."/>
            <person name="Arguello R."/>
            <person name="Artieri C.G."/>
            <person name="Barbash D.A."/>
            <person name="Barker D."/>
            <person name="Barsanti P."/>
            <person name="Batterham P."/>
            <person name="Batzoglou S."/>
            <person name="Begun D."/>
            <person name="Bhutkar A."/>
            <person name="Blanco E."/>
            <person name="Bosak S.A."/>
            <person name="Bradley R.K."/>
            <person name="Brand A.D."/>
            <person name="Brent M.R."/>
            <person name="Brooks A.N."/>
            <person name="Brown R.H."/>
            <person name="Butlin R.K."/>
            <person name="Caggese C."/>
            <person name="Calvi B.R."/>
            <person name="Bernardo de Carvalho A."/>
            <person name="Caspi A."/>
            <person name="Castrezana S."/>
            <person name="Celniker S.E."/>
            <person name="Chang J.L."/>
            <person name="Chapple C."/>
            <person name="Chatterji S."/>
            <person name="Chinwalla A."/>
            <person name="Civetta A."/>
            <person name="Clifton S.W."/>
            <person name="Comeron J.M."/>
            <person name="Costello J.C."/>
            <person name="Coyne J.A."/>
            <person name="Daub J."/>
            <person name="David R.G."/>
            <person name="Delcher A.L."/>
            <person name="Delehaunty K."/>
            <person name="Do C.B."/>
            <person name="Ebling H."/>
            <person name="Edwards K."/>
            <person name="Eickbush T."/>
            <person name="Evans J.D."/>
            <person name="Filipski A."/>
            <person name="Findeiss S."/>
            <person name="Freyhult E."/>
            <person name="Fulton L."/>
            <person name="Fulton R."/>
            <person name="Garcia A.C."/>
            <person name="Gardiner A."/>
            <person name="Garfield D.A."/>
            <person name="Garvin B.E."/>
            <person name="Gibson G."/>
            <person name="Gilbert D."/>
            <person name="Gnerre S."/>
            <person name="Godfrey J."/>
            <person name="Good R."/>
            <person name="Gotea V."/>
            <person name="Gravely B."/>
            <person name="Greenberg A.J."/>
            <person name="Griffiths-Jones S."/>
            <person name="Gross S."/>
            <person name="Guigo R."/>
            <person name="Gustafson E.A."/>
            <person name="Haerty W."/>
            <person name="Hahn M.W."/>
            <person name="Halligan D.L."/>
            <person name="Halpern A.L."/>
            <person name="Halter G.M."/>
            <person name="Han M.V."/>
            <person name="Heger A."/>
            <person name="Hillier L."/>
            <person name="Hinrichs A.S."/>
            <person name="Holmes I."/>
            <person name="Hoskins R.A."/>
            <person name="Hubisz M.J."/>
            <person name="Hultmark D."/>
            <person name="Huntley M.A."/>
            <person name="Jaffe D.B."/>
            <person name="Jagadeeshan S."/>
            <person name="Jeck W.R."/>
            <person name="Johnson J."/>
            <person name="Jones C.D."/>
            <person name="Jordan W.C."/>
            <person name="Karpen G.H."/>
            <person name="Kataoka E."/>
            <person name="Keightley P.D."/>
            <person name="Kheradpour P."/>
            <person name="Kirkness E.F."/>
            <person name="Koerich L.B."/>
            <person name="Kristiansen K."/>
            <person name="Kudrna D."/>
            <person name="Kulathinal R.J."/>
            <person name="Kumar S."/>
            <person name="Kwok R."/>
            <person name="Lander E."/>
            <person name="Langley C.H."/>
            <person name="Lapoint R."/>
            <person name="Lazzaro B.P."/>
            <person name="Lee S.J."/>
            <person name="Levesque L."/>
            <person name="Li R."/>
            <person name="Lin C.F."/>
            <person name="Lin M.F."/>
            <person name="Lindblad-Toh K."/>
            <person name="Llopart A."/>
            <person name="Long M."/>
            <person name="Low L."/>
            <person name="Lozovsky E."/>
            <person name="Lu J."/>
            <person name="Luo M."/>
            <person name="Machado C.A."/>
            <person name="Makalowski W."/>
            <person name="Marzo M."/>
            <person name="Matsuda M."/>
            <person name="Matzkin L."/>
            <person name="McAllister B."/>
            <person name="McBride C.S."/>
            <person name="McKernan B."/>
            <person name="McKernan K."/>
            <person name="Mendez-Lago M."/>
            <person name="Minx P."/>
            <person name="Mollenhauer M.U."/>
            <person name="Montooth K."/>
            <person name="Mount S.M."/>
            <person name="Mu X."/>
            <person name="Myers E."/>
            <person name="Negre B."/>
            <person name="Newfeld S."/>
            <person name="Nielsen R."/>
            <person name="Noor M.A."/>
            <person name="O'Grady P."/>
            <person name="Pachter L."/>
            <person name="Papaceit M."/>
            <person name="Parisi M.J."/>
            <person name="Parisi M."/>
            <person name="Parts L."/>
            <person name="Pedersen J.S."/>
            <person name="Pesole G."/>
            <person name="Phillippy A.M."/>
            <person name="Ponting C.P."/>
            <person name="Pop M."/>
            <person name="Porcelli D."/>
            <person name="Powell J.R."/>
            <person name="Prohaska S."/>
            <person name="Pruitt K."/>
            <person name="Puig M."/>
            <person name="Quesneville H."/>
            <person name="Ram K.R."/>
            <person name="Rand D."/>
            <person name="Rasmussen M.D."/>
            <person name="Reed L.K."/>
            <person name="Reenan R."/>
            <person name="Reily A."/>
            <person name="Remington K.A."/>
            <person name="Rieger T.T."/>
            <person name="Ritchie M.G."/>
            <person name="Robin C."/>
            <person name="Rogers Y.H."/>
            <person name="Rohde C."/>
            <person name="Rozas J."/>
            <person name="Rubenfield M.J."/>
            <person name="Ruiz A."/>
            <person name="Russo S."/>
            <person name="Salzberg S.L."/>
            <person name="Sanchez-Gracia A."/>
            <person name="Saranga D.J."/>
            <person name="Sato H."/>
            <person name="Schaeffer S.W."/>
            <person name="Schatz M.C."/>
            <person name="Schlenke T."/>
            <person name="Schwartz R."/>
            <person name="Segarra C."/>
            <person name="Singh R.S."/>
            <person name="Sirot L."/>
            <person name="Sirota M."/>
            <person name="Sisneros N.B."/>
            <person name="Smith C.D."/>
            <person name="Smith T.F."/>
            <person name="Spieth J."/>
            <person name="Stage D.E."/>
            <person name="Stark A."/>
            <person name="Stephan W."/>
            <person name="Strausberg R.L."/>
            <person name="Strempel S."/>
            <person name="Sturgill D."/>
            <person name="Sutton G."/>
            <person name="Sutton G.G."/>
            <person name="Tao W."/>
            <person name="Teichmann S."/>
            <person name="Tobari Y.N."/>
            <person name="Tomimura Y."/>
            <person name="Tsolas J.M."/>
            <person name="Valente V.L."/>
            <person name="Venter E."/>
            <person name="Venter J.C."/>
            <person name="Vicario S."/>
            <person name="Vieira F.G."/>
            <person name="Vilella A.J."/>
            <person name="Villasante A."/>
            <person name="Walenz B."/>
            <person name="Wang J."/>
            <person name="Wasserman M."/>
            <person name="Watts T."/>
            <person name="Wilson D."/>
            <person name="Wilson R.K."/>
            <person name="Wing R.A."/>
            <person name="Wolfner M.F."/>
            <person name="Wong A."/>
            <person name="Wong G.K."/>
            <person name="Wu C.I."/>
            <person name="Wu G."/>
            <person name="Yamamoto D."/>
            <person name="Yang H.P."/>
            <person name="Yang S.P."/>
            <person name="Yorke J.A."/>
            <person name="Yoshida K."/>
            <person name="Zdobnov E."/>
            <person name="Zhang P."/>
            <person name="Zhang Y."/>
            <person name="Zimin A.V."/>
            <person name="Baldwin J."/>
            <person name="Abdouelleil A."/>
            <person name="Abdulkadir J."/>
            <person name="Abebe A."/>
            <person name="Abera B."/>
            <person name="Abreu J."/>
            <person name="Acer S.C."/>
            <person name="Aftuck L."/>
            <person name="Alexander A."/>
            <person name="An P."/>
            <person name="Anderson E."/>
            <person name="Anderson S."/>
            <person name="Arachi H."/>
            <person name="Azer M."/>
            <person name="Bachantsang P."/>
            <person name="Barry A."/>
            <person name="Bayul T."/>
            <person name="Berlin A."/>
            <person name="Bessette D."/>
            <person name="Bloom T."/>
            <person name="Blye J."/>
            <person name="Boguslavskiy L."/>
            <person name="Bonnet C."/>
            <person name="Boukhgalter B."/>
            <person name="Bourzgui I."/>
            <person name="Brown A."/>
            <person name="Cahill P."/>
            <person name="Channer S."/>
            <person name="Cheshatsang Y."/>
            <person name="Chuda L."/>
            <person name="Citroen M."/>
            <person name="Collymore A."/>
            <person name="Cooke P."/>
            <person name="Costello M."/>
            <person name="D'Aco K."/>
            <person name="Daza R."/>
            <person name="De Haan G."/>
            <person name="DeGray S."/>
            <person name="DeMaso C."/>
            <person name="Dhargay N."/>
            <person name="Dooley K."/>
            <person name="Dooley E."/>
            <person name="Doricent M."/>
            <person name="Dorje P."/>
            <person name="Dorjee K."/>
            <person name="Dupes A."/>
            <person name="Elong R."/>
            <person name="Falk J."/>
            <person name="Farina A."/>
            <person name="Faro S."/>
            <person name="Ferguson D."/>
            <person name="Fisher S."/>
            <person name="Foley C.D."/>
            <person name="Franke A."/>
            <person name="Friedrich D."/>
            <person name="Gadbois L."/>
            <person name="Gearin G."/>
            <person name="Gearin C.R."/>
            <person name="Giannoukos G."/>
            <person name="Goode T."/>
            <person name="Graham J."/>
            <person name="Grandbois E."/>
            <person name="Grewal S."/>
            <person name="Gyaltsen K."/>
            <person name="Hafez N."/>
            <person name="Hagos B."/>
            <person name="Hall J."/>
            <person name="Henson C."/>
            <person name="Hollinger A."/>
            <person name="Honan T."/>
            <person name="Huard M.D."/>
            <person name="Hughes L."/>
            <person name="Hurhula B."/>
            <person name="Husby M.E."/>
            <person name="Kamat A."/>
            <person name="Kanga B."/>
            <person name="Kashin S."/>
            <person name="Khazanovich D."/>
            <person name="Kisner P."/>
            <person name="Lance K."/>
            <person name="Lara M."/>
            <person name="Lee W."/>
            <person name="Lennon N."/>
            <person name="Letendre F."/>
            <person name="LeVine R."/>
            <person name="Lipovsky A."/>
            <person name="Liu X."/>
            <person name="Liu J."/>
            <person name="Liu S."/>
            <person name="Lokyitsang T."/>
            <person name="Lokyitsang Y."/>
            <person name="Lubonja R."/>
            <person name="Lui A."/>
            <person name="MacDonald P."/>
            <person name="Magnisalis V."/>
            <person name="Maru K."/>
            <person name="Matthews C."/>
            <person name="McCusker W."/>
            <person name="McDonough S."/>
            <person name="Mehta T."/>
            <person name="Meldrim J."/>
            <person name="Meneus L."/>
            <person name="Mihai O."/>
            <person name="Mihalev A."/>
            <person name="Mihova T."/>
            <person name="Mittelman R."/>
            <person name="Mlenga V."/>
            <person name="Montmayeur A."/>
            <person name="Mulrain L."/>
            <person name="Navidi A."/>
            <person name="Naylor J."/>
            <person name="Negash T."/>
            <person name="Nguyen T."/>
            <person name="Nguyen N."/>
            <person name="Nicol R."/>
            <person name="Norbu C."/>
            <person name="Norbu N."/>
            <person name="Novod N."/>
            <person name="O'Neill B."/>
            <person name="Osman S."/>
            <person name="Markiewicz E."/>
            <person name="Oyono O.L."/>
            <person name="Patti C."/>
            <person name="Phunkhang P."/>
            <person name="Pierre F."/>
            <person name="Priest M."/>
            <person name="Raghuraman S."/>
            <person name="Rege F."/>
            <person name="Reyes R."/>
            <person name="Rise C."/>
            <person name="Rogov P."/>
            <person name="Ross K."/>
            <person name="Ryan E."/>
            <person name="Settipalli S."/>
            <person name="Shea T."/>
            <person name="Sherpa N."/>
            <person name="Shi L."/>
            <person name="Shih D."/>
            <person name="Sparrow T."/>
            <person name="Spaulding J."/>
            <person name="Stalker J."/>
            <person name="Stange-Thomann N."/>
            <person name="Stavropoulos S."/>
            <person name="Stone C."/>
            <person name="Strader C."/>
            <person name="Tesfaye S."/>
            <person name="Thomson T."/>
            <person name="Thoulutsang Y."/>
            <person name="Thoulutsang D."/>
            <person name="Topham K."/>
            <person name="Topping I."/>
            <person name="Tsamla T."/>
            <person name="Vassiliev H."/>
            <person name="Vo A."/>
            <person name="Wangchuk T."/>
            <person name="Wangdi T."/>
            <person name="Weiand M."/>
            <person name="Wilkinson J."/>
            <person name="Wilson A."/>
            <person name="Yadav S."/>
            <person name="Young G."/>
            <person name="Yu Q."/>
            <person name="Zembek L."/>
            <person name="Zhong D."/>
            <person name="Zimmer A."/>
            <person name="Zwirko Z."/>
            <person name="Jaffe D.B."/>
            <person name="Alvarez P."/>
            <person name="Brockman W."/>
            <person name="Butler J."/>
            <person name="Chin C."/>
            <person name="Gnerre S."/>
            <person name="Grabherr M."/>
            <person name="Kleber M."/>
            <person name="Mauceli E."/>
            <person name="MacCallum I."/>
        </authorList>
    </citation>
    <scope>NUCLEOTIDE SEQUENCE [LARGE SCALE GENOMIC DNA]</scope>
    <source>
        <strain evidence="4">Rob3c / Tucson 14021-0248.25</strain>
    </source>
</reference>
<feature type="region of interest" description="Disordered" evidence="1">
    <location>
        <begin position="118"/>
        <end position="139"/>
    </location>
</feature>
<dbReference type="PhylomeDB" id="B4I4Q6"/>
<dbReference type="OMA" id="KWIRFFN"/>
<feature type="transmembrane region" description="Helical" evidence="2">
    <location>
        <begin position="26"/>
        <end position="51"/>
    </location>
</feature>
<evidence type="ECO:0000313" key="4">
    <source>
        <dbReference type="Proteomes" id="UP000001292"/>
    </source>
</evidence>
<feature type="compositionally biased region" description="Basic and acidic residues" evidence="1">
    <location>
        <begin position="119"/>
        <end position="137"/>
    </location>
</feature>
<keyword evidence="2" id="KW-1133">Transmembrane helix</keyword>